<keyword evidence="6 9" id="KW-1133">Transmembrane helix</keyword>
<dbReference type="PANTHER" id="PTHR35259">
    <property type="entry name" value="BOMBESIN RECEPTOR-ACTIVATED PROTEIN C6ORF89"/>
    <property type="match status" value="1"/>
</dbReference>
<evidence type="ECO:0000256" key="3">
    <source>
        <dbReference type="ARBA" id="ARBA00022490"/>
    </source>
</evidence>
<evidence type="ECO:0000313" key="10">
    <source>
        <dbReference type="EMBL" id="CAD7590086.1"/>
    </source>
</evidence>
<dbReference type="EMBL" id="OE840318">
    <property type="protein sequence ID" value="CAD7590086.1"/>
    <property type="molecule type" value="Genomic_DNA"/>
</dbReference>
<evidence type="ECO:0000256" key="4">
    <source>
        <dbReference type="ARBA" id="ARBA00022692"/>
    </source>
</evidence>
<dbReference type="InterPro" id="IPR038757">
    <property type="entry name" value="BRAP"/>
</dbReference>
<keyword evidence="5" id="KW-0735">Signal-anchor</keyword>
<evidence type="ECO:0000256" key="9">
    <source>
        <dbReference type="SAM" id="Phobius"/>
    </source>
</evidence>
<evidence type="ECO:0000256" key="1">
    <source>
        <dbReference type="ARBA" id="ARBA00004323"/>
    </source>
</evidence>
<evidence type="ECO:0000256" key="8">
    <source>
        <dbReference type="ARBA" id="ARBA00023136"/>
    </source>
</evidence>
<proteinExistence type="predicted"/>
<keyword evidence="8 9" id="KW-0472">Membrane</keyword>
<keyword evidence="7" id="KW-0333">Golgi apparatus</keyword>
<reference evidence="10" key="1">
    <citation type="submission" date="2020-11" db="EMBL/GenBank/DDBJ databases">
        <authorList>
            <person name="Tran Van P."/>
        </authorList>
    </citation>
    <scope>NUCLEOTIDE SEQUENCE</scope>
</reference>
<feature type="transmembrane region" description="Helical" evidence="9">
    <location>
        <begin position="72"/>
        <end position="94"/>
    </location>
</feature>
<sequence length="435" mass="49966">MPSKVSRGSILTSYKHKVEELRNLGRQWSLTEEEIDQVIQDSFSFLEEEIQNDGKLVTSCKKIQKQNKHSSIFNLSLKIMISVLLVAILFNILLSYHRPTYNFAVRNIQELIYPTMKLLRWVTLPLVKLFPSITVWYDELCLVENPYFQSVDIDCWACEDVRSVLDLSETDDPNLYQPHIGFPYIVKGGSAIVNYNQLEEMYLQNKLMMDTNAYRIKSSNSGRLTRLEPTRALRKIFPRPSFVPTTVNVERFVLIDEPKAGAYVLPFPEGYKVFLMQGSGERLIILDPVPGCNSNCSRVSVLLKPSYFCEYIQSPFHPCEKNVKHKNTMRIHEKRGRGQDTSWMTQEVGGPDKGVMEGEILLDRQRWRELIRKHPSQQEKPPPVHPTEIRTSISPSSAVGLNTTSALANYATEAGQINHQLEQFEQLVKDSVVRK</sequence>
<evidence type="ECO:0000256" key="7">
    <source>
        <dbReference type="ARBA" id="ARBA00023034"/>
    </source>
</evidence>
<evidence type="ECO:0000256" key="6">
    <source>
        <dbReference type="ARBA" id="ARBA00022989"/>
    </source>
</evidence>
<name>A0A7R9JV64_TIMGE</name>
<accession>A0A7R9JV64</accession>
<evidence type="ECO:0000256" key="5">
    <source>
        <dbReference type="ARBA" id="ARBA00022968"/>
    </source>
</evidence>
<organism evidence="10">
    <name type="scientific">Timema genevievae</name>
    <name type="common">Walking stick</name>
    <dbReference type="NCBI Taxonomy" id="629358"/>
    <lineage>
        <taxon>Eukaryota</taxon>
        <taxon>Metazoa</taxon>
        <taxon>Ecdysozoa</taxon>
        <taxon>Arthropoda</taxon>
        <taxon>Hexapoda</taxon>
        <taxon>Insecta</taxon>
        <taxon>Pterygota</taxon>
        <taxon>Neoptera</taxon>
        <taxon>Polyneoptera</taxon>
        <taxon>Phasmatodea</taxon>
        <taxon>Timematodea</taxon>
        <taxon>Timematoidea</taxon>
        <taxon>Timematidae</taxon>
        <taxon>Timema</taxon>
    </lineage>
</organism>
<dbReference type="PANTHER" id="PTHR35259:SF1">
    <property type="entry name" value="BOMBESIN RECEPTOR-ACTIVATED PROTEIN C6ORF89"/>
    <property type="match status" value="1"/>
</dbReference>
<comment type="subcellular location">
    <subcellularLocation>
        <location evidence="2">Cytoplasm</location>
    </subcellularLocation>
    <subcellularLocation>
        <location evidence="1">Golgi apparatus membrane</location>
        <topology evidence="1">Single-pass type II membrane protein</topology>
    </subcellularLocation>
</comment>
<gene>
    <name evidence="10" type="ORF">TGEB3V08_LOCUS3956</name>
</gene>
<dbReference type="GO" id="GO:0000139">
    <property type="term" value="C:Golgi membrane"/>
    <property type="evidence" value="ECO:0007669"/>
    <property type="project" value="UniProtKB-SubCell"/>
</dbReference>
<dbReference type="AlphaFoldDB" id="A0A7R9JV64"/>
<evidence type="ECO:0000256" key="2">
    <source>
        <dbReference type="ARBA" id="ARBA00004496"/>
    </source>
</evidence>
<protein>
    <submittedName>
        <fullName evidence="10">Uncharacterized protein</fullName>
    </submittedName>
</protein>
<keyword evidence="4 9" id="KW-0812">Transmembrane</keyword>
<keyword evidence="3" id="KW-0963">Cytoplasm</keyword>